<comment type="function">
    <text evidence="7">Catalyzes the transfer of the enolpyruvyl moiety of phosphoenolpyruvate (PEP) to the 5-hydroxyl of shikimate-3-phosphate (S3P) to produce enolpyruvyl shikimate-3-phosphate and inorganic phosphate.</text>
</comment>
<sequence>MQKLRHAVNGLSGSLRGPSDKSITHRALILGSLAQGQTYIKQPLASADITSTMNALRSLGVKFTVQAAGTIVVDSPGMANFARPENLVLDMGNSGTSTRLLAGVFAGLDLPVTMTGDASLSTRPMQRIITPLTNLGAEIQSVDGHLPLTISRGIQAQPIKFTLPLGSAQVKNTVLLAGLVAGVATTITDDFGTRDHTEQMLPAFGVTLEQVDNTFTIPDGQKLQATEIEVPADISAAAFWLVAGTIVPKSVIKLTKVNVNQTRAGILKVLNQMGATIKQQTIAAAEPMANLEIMAQPSLQPVKITAADVPTMIDELPIIALAATQANGQTIISGAQELAVKETNRITTVTTELKKLGADITATYDGFIINGPTNLAVAAPTTVDGHGDHRIAMMLSIAALITAGEVNLVDPESVVISYPTFFEDLEHLTQQA</sequence>
<dbReference type="PIRSF" id="PIRSF000505">
    <property type="entry name" value="EPSPS"/>
    <property type="match status" value="1"/>
</dbReference>
<feature type="binding site" evidence="7">
    <location>
        <position position="167"/>
    </location>
    <ligand>
        <name>3-phosphoshikimate</name>
        <dbReference type="ChEBI" id="CHEBI:145989"/>
    </ligand>
</feature>
<keyword evidence="5 7" id="KW-0057">Aromatic amino acid biosynthesis</keyword>
<evidence type="ECO:0000256" key="4">
    <source>
        <dbReference type="ARBA" id="ARBA00022679"/>
    </source>
</evidence>
<feature type="binding site" evidence="7">
    <location>
        <position position="123"/>
    </location>
    <ligand>
        <name>phosphoenolpyruvate</name>
        <dbReference type="ChEBI" id="CHEBI:58702"/>
    </ligand>
</feature>
<evidence type="ECO:0000256" key="7">
    <source>
        <dbReference type="HAMAP-Rule" id="MF_00210"/>
    </source>
</evidence>
<comment type="catalytic activity">
    <reaction evidence="6">
        <text>3-phosphoshikimate + phosphoenolpyruvate = 5-O-(1-carboxyvinyl)-3-phosphoshikimate + phosphate</text>
        <dbReference type="Rhea" id="RHEA:21256"/>
        <dbReference type="ChEBI" id="CHEBI:43474"/>
        <dbReference type="ChEBI" id="CHEBI:57701"/>
        <dbReference type="ChEBI" id="CHEBI:58702"/>
        <dbReference type="ChEBI" id="CHEBI:145989"/>
        <dbReference type="EC" id="2.5.1.19"/>
    </reaction>
    <physiologicalReaction direction="left-to-right" evidence="6">
        <dbReference type="Rhea" id="RHEA:21257"/>
    </physiologicalReaction>
</comment>
<gene>
    <name evidence="9" type="primary">aroA1_1</name>
    <name evidence="7" type="synonym">aroA</name>
    <name evidence="9" type="ORF">WGH24286_00218</name>
</gene>
<dbReference type="NCBIfam" id="TIGR01356">
    <property type="entry name" value="aroA"/>
    <property type="match status" value="1"/>
</dbReference>
<dbReference type="Pfam" id="PF00275">
    <property type="entry name" value="EPSP_synthase"/>
    <property type="match status" value="1"/>
</dbReference>
<dbReference type="CDD" id="cd01556">
    <property type="entry name" value="EPSP_synthase"/>
    <property type="match status" value="1"/>
</dbReference>
<proteinExistence type="inferred from homology"/>
<feature type="binding site" evidence="7">
    <location>
        <position position="21"/>
    </location>
    <ligand>
        <name>phosphoenolpyruvate</name>
        <dbReference type="ChEBI" id="CHEBI:58702"/>
    </ligand>
</feature>
<feature type="binding site" evidence="7">
    <location>
        <position position="169"/>
    </location>
    <ligand>
        <name>phosphoenolpyruvate</name>
        <dbReference type="ChEBI" id="CHEBI:58702"/>
    </ligand>
</feature>
<evidence type="ECO:0000313" key="10">
    <source>
        <dbReference type="Proteomes" id="UP000789719"/>
    </source>
</evidence>
<dbReference type="InterPro" id="IPR023193">
    <property type="entry name" value="EPSP_synthase_CS"/>
</dbReference>
<feature type="binding site" evidence="7">
    <location>
        <position position="169"/>
    </location>
    <ligand>
        <name>3-phosphoshikimate</name>
        <dbReference type="ChEBI" id="CHEBI:145989"/>
    </ligand>
</feature>
<feature type="binding site" evidence="7">
    <location>
        <position position="95"/>
    </location>
    <ligand>
        <name>phosphoenolpyruvate</name>
        <dbReference type="ChEBI" id="CHEBI:58702"/>
    </ligand>
</feature>
<comment type="similarity">
    <text evidence="2 7">Belongs to the EPSP synthase family.</text>
</comment>
<dbReference type="Proteomes" id="UP000789719">
    <property type="component" value="Unassembled WGS sequence"/>
</dbReference>
<dbReference type="InterPro" id="IPR036968">
    <property type="entry name" value="Enolpyruvate_Tfrase_sf"/>
</dbReference>
<dbReference type="PANTHER" id="PTHR21090">
    <property type="entry name" value="AROM/DEHYDROQUINATE SYNTHASE"/>
    <property type="match status" value="1"/>
</dbReference>
<feature type="binding site" evidence="7">
    <location>
        <position position="314"/>
    </location>
    <ligand>
        <name>3-phosphoshikimate</name>
        <dbReference type="ChEBI" id="CHEBI:145989"/>
    </ligand>
</feature>
<dbReference type="SUPFAM" id="SSF55205">
    <property type="entry name" value="EPT/RTPC-like"/>
    <property type="match status" value="1"/>
</dbReference>
<evidence type="ECO:0000259" key="8">
    <source>
        <dbReference type="Pfam" id="PF00275"/>
    </source>
</evidence>
<dbReference type="EMBL" id="CAKKNT010000002">
    <property type="protein sequence ID" value="CAH0417803.1"/>
    <property type="molecule type" value="Genomic_DNA"/>
</dbReference>
<feature type="binding site" evidence="7">
    <location>
        <position position="390"/>
    </location>
    <ligand>
        <name>phosphoenolpyruvate</name>
        <dbReference type="ChEBI" id="CHEBI:58702"/>
    </ligand>
</feature>
<comment type="caution">
    <text evidence="9">The sequence shown here is derived from an EMBL/GenBank/DDBJ whole genome shotgun (WGS) entry which is preliminary data.</text>
</comment>
<comment type="caution">
    <text evidence="7">Lacks conserved residue(s) required for the propagation of feature annotation.</text>
</comment>
<dbReference type="RefSeq" id="WP_230097929.1">
    <property type="nucleotide sequence ID" value="NZ_CAKKNT010000002.1"/>
</dbReference>
<dbReference type="InterPro" id="IPR013792">
    <property type="entry name" value="RNA3'P_cycl/enolpyr_Trfase_a/b"/>
</dbReference>
<keyword evidence="10" id="KW-1185">Reference proteome</keyword>
<comment type="subunit">
    <text evidence="7">Monomer.</text>
</comment>
<evidence type="ECO:0000256" key="1">
    <source>
        <dbReference type="ARBA" id="ARBA00004811"/>
    </source>
</evidence>
<feature type="binding site" evidence="7">
    <location>
        <position position="345"/>
    </location>
    <ligand>
        <name>phosphoenolpyruvate</name>
        <dbReference type="ChEBI" id="CHEBI:58702"/>
    </ligand>
</feature>
<feature type="binding site" evidence="7">
    <location>
        <position position="341"/>
    </location>
    <ligand>
        <name>3-phosphoshikimate</name>
        <dbReference type="ChEBI" id="CHEBI:145989"/>
    </ligand>
</feature>
<comment type="subcellular location">
    <subcellularLocation>
        <location evidence="7">Cytoplasm</location>
    </subcellularLocation>
</comment>
<name>A0ABM8Z8Y1_9LACO</name>
<reference evidence="9 10" key="1">
    <citation type="submission" date="2021-11" db="EMBL/GenBank/DDBJ databases">
        <authorList>
            <person name="Depoorter E."/>
        </authorList>
    </citation>
    <scope>NUCLEOTIDE SEQUENCE [LARGE SCALE GENOMIC DNA]</scope>
    <source>
        <strain evidence="9 10">LMG 24286</strain>
    </source>
</reference>
<organism evidence="9 10">
    <name type="scientific">Periweissella ghanensis</name>
    <dbReference type="NCBI Taxonomy" id="467997"/>
    <lineage>
        <taxon>Bacteria</taxon>
        <taxon>Bacillati</taxon>
        <taxon>Bacillota</taxon>
        <taxon>Bacilli</taxon>
        <taxon>Lactobacillales</taxon>
        <taxon>Lactobacillaceae</taxon>
        <taxon>Periweissella</taxon>
    </lineage>
</organism>
<dbReference type="PROSITE" id="PS00104">
    <property type="entry name" value="EPSP_SYNTHASE_1"/>
    <property type="match status" value="1"/>
</dbReference>
<feature type="domain" description="Enolpyruvate transferase" evidence="8">
    <location>
        <begin position="9"/>
        <end position="425"/>
    </location>
</feature>
<dbReference type="PANTHER" id="PTHR21090:SF5">
    <property type="entry name" value="PENTAFUNCTIONAL AROM POLYPEPTIDE"/>
    <property type="match status" value="1"/>
</dbReference>
<evidence type="ECO:0000256" key="5">
    <source>
        <dbReference type="ARBA" id="ARBA00023141"/>
    </source>
</evidence>
<dbReference type="InterPro" id="IPR006264">
    <property type="entry name" value="EPSP_synthase"/>
</dbReference>
<dbReference type="InterPro" id="IPR001986">
    <property type="entry name" value="Enolpyruvate_Tfrase_dom"/>
</dbReference>
<feature type="binding site" evidence="7">
    <location>
        <position position="22"/>
    </location>
    <ligand>
        <name>3-phosphoshikimate</name>
        <dbReference type="ChEBI" id="CHEBI:145989"/>
    </ligand>
</feature>
<evidence type="ECO:0000256" key="6">
    <source>
        <dbReference type="ARBA" id="ARBA00044633"/>
    </source>
</evidence>
<evidence type="ECO:0000256" key="2">
    <source>
        <dbReference type="ARBA" id="ARBA00009948"/>
    </source>
</evidence>
<evidence type="ECO:0000256" key="3">
    <source>
        <dbReference type="ARBA" id="ARBA00022605"/>
    </source>
</evidence>
<protein>
    <recommendedName>
        <fullName evidence="7">3-phosphoshikimate 1-carboxyvinyltransferase</fullName>
        <ecNumber evidence="7">2.5.1.19</ecNumber>
    </recommendedName>
    <alternativeName>
        <fullName evidence="7">5-enolpyruvylshikimate-3-phosphate synthase</fullName>
        <shortName evidence="7">EPSP synthase</shortName>
        <shortName evidence="7">EPSPS</shortName>
    </alternativeName>
</protein>
<keyword evidence="4 7" id="KW-0808">Transferase</keyword>
<keyword evidence="3 7" id="KW-0028">Amino-acid biosynthesis</keyword>
<dbReference type="Gene3D" id="3.65.10.10">
    <property type="entry name" value="Enolpyruvate transferase domain"/>
    <property type="match status" value="2"/>
</dbReference>
<accession>A0ABM8Z8Y1</accession>
<comment type="pathway">
    <text evidence="1 7">Metabolic intermediate biosynthesis; chorismate biosynthesis; chorismate from D-erythrose 4-phosphate and phosphoenolpyruvate: step 6/7.</text>
</comment>
<evidence type="ECO:0000313" key="9">
    <source>
        <dbReference type="EMBL" id="CAH0417803.1"/>
    </source>
</evidence>
<feature type="active site" description="Proton acceptor" evidence="7">
    <location>
        <position position="314"/>
    </location>
</feature>
<dbReference type="GO" id="GO:0003866">
    <property type="term" value="F:3-phosphoshikimate 1-carboxyvinyltransferase activity"/>
    <property type="evidence" value="ECO:0007669"/>
    <property type="project" value="UniProtKB-EC"/>
</dbReference>
<dbReference type="EC" id="2.5.1.19" evidence="7"/>
<feature type="binding site" evidence="7">
    <location>
        <position position="26"/>
    </location>
    <ligand>
        <name>3-phosphoshikimate</name>
        <dbReference type="ChEBI" id="CHEBI:145989"/>
    </ligand>
</feature>
<dbReference type="HAMAP" id="MF_00210">
    <property type="entry name" value="EPSP_synth"/>
    <property type="match status" value="1"/>
</dbReference>
<keyword evidence="7" id="KW-0963">Cytoplasm</keyword>
<feature type="binding site" evidence="7">
    <location>
        <position position="21"/>
    </location>
    <ligand>
        <name>3-phosphoshikimate</name>
        <dbReference type="ChEBI" id="CHEBI:145989"/>
    </ligand>
</feature>